<reference evidence="2 3" key="1">
    <citation type="submission" date="2021-05" db="EMBL/GenBank/DDBJ databases">
        <title>A Polyphasic approach of four new species of the genus Ohtaekwangia: Ohtaekwangia histidinii sp. nov., Ohtaekwangia cretensis sp. nov., Ohtaekwangia indiensis sp. nov., Ohtaekwangia reichenbachii sp. nov. from diverse environment.</title>
        <authorList>
            <person name="Octaviana S."/>
        </authorList>
    </citation>
    <scope>NUCLEOTIDE SEQUENCE [LARGE SCALE GENOMIC DNA]</scope>
    <source>
        <strain evidence="2 3">PWU37</strain>
    </source>
</reference>
<dbReference type="SUPFAM" id="SSF48317">
    <property type="entry name" value="Acid phosphatase/Vanadium-dependent haloperoxidase"/>
    <property type="match status" value="1"/>
</dbReference>
<protein>
    <submittedName>
        <fullName evidence="2">Phosphatase PAP2 family protein</fullName>
    </submittedName>
</protein>
<dbReference type="PANTHER" id="PTHR34599">
    <property type="entry name" value="PEROXIDASE-RELATED"/>
    <property type="match status" value="1"/>
</dbReference>
<dbReference type="Gene3D" id="1.10.606.10">
    <property type="entry name" value="Vanadium-containing Chloroperoxidase, domain 2"/>
    <property type="match status" value="2"/>
</dbReference>
<dbReference type="AlphaFoldDB" id="A0AAP2GIJ6"/>
<accession>A0AAP2GIJ6</accession>
<evidence type="ECO:0000313" key="3">
    <source>
        <dbReference type="Proteomes" id="UP001319180"/>
    </source>
</evidence>
<evidence type="ECO:0000313" key="2">
    <source>
        <dbReference type="EMBL" id="MBT1687500.1"/>
    </source>
</evidence>
<proteinExistence type="predicted"/>
<dbReference type="InterPro" id="IPR052559">
    <property type="entry name" value="V-haloperoxidase"/>
</dbReference>
<dbReference type="Proteomes" id="UP001319180">
    <property type="component" value="Unassembled WGS sequence"/>
</dbReference>
<dbReference type="InterPro" id="IPR016119">
    <property type="entry name" value="Br/Cl_peroxidase_C"/>
</dbReference>
<feature type="domain" description="Phosphatidic acid phosphatase type 2/haloperoxidase" evidence="1">
    <location>
        <begin position="433"/>
        <end position="529"/>
    </location>
</feature>
<evidence type="ECO:0000259" key="1">
    <source>
        <dbReference type="Pfam" id="PF01569"/>
    </source>
</evidence>
<dbReference type="InterPro" id="IPR000326">
    <property type="entry name" value="PAP2/HPO"/>
</dbReference>
<gene>
    <name evidence="2" type="ORF">KK078_13095</name>
</gene>
<dbReference type="PANTHER" id="PTHR34599:SF1">
    <property type="entry name" value="PHOSPHATIDIC ACID PHOSPHATASE TYPE 2_HALOPEROXIDASE DOMAIN-CONTAINING PROTEIN"/>
    <property type="match status" value="1"/>
</dbReference>
<dbReference type="RefSeq" id="WP_254090732.1">
    <property type="nucleotide sequence ID" value="NZ_JAHESC010000017.1"/>
</dbReference>
<comment type="caution">
    <text evidence="2">The sequence shown here is derived from an EMBL/GenBank/DDBJ whole genome shotgun (WGS) entry which is preliminary data.</text>
</comment>
<keyword evidence="3" id="KW-1185">Reference proteome</keyword>
<dbReference type="EMBL" id="JAHESC010000017">
    <property type="protein sequence ID" value="MBT1687500.1"/>
    <property type="molecule type" value="Genomic_DNA"/>
</dbReference>
<sequence length="536" mass="58730">MIAQYVYRLTQTAFVASLLLLASCNKDLSDGEPLVPQAPAALDEDAADWAPVDASVMTMEKITGIVENSTPKVFNPPADVNSDAYKAELTAIKDLQKNLTKEQRDVIEYWSGGGVLRWNQILRGMVARFNLPPEPNAVGVYPAPDAENPFSDPMFPFANPPYAARAYSYVSVAQYEALKAAWHYMYQYNRPAPYKNDPSIQSLMPETDLPAYPSRDAVMSGVSAEMLKLLFPAAVEEITKKAAEQRNAALWSGKATASDIAAGLALGKSVANLYIARARGDGMGTAGGNKALWQALVDSCTKRGELAWKSLETPARPPMLPFFGLRKDANKGTRAWCMTDADLVQCRPVPPPLTSSAEMKKETEEVKWYSENLTRERLAIVHKWADGAGTYTPPGHWNDIAAEYVQEARYSEVRAARAFALLNMTMHDAAVACWDTKFFYFNPRPSQMDPSIKTGTGVPNFPAFTSGHSTFSGSAAAVLAYLFPQQAQYFLLQATEASYSRLYGAIHYRSDAEMGLKHGQVIGGFTINFATTDGAD</sequence>
<dbReference type="Pfam" id="PF01569">
    <property type="entry name" value="PAP2"/>
    <property type="match status" value="1"/>
</dbReference>
<name>A0AAP2GIJ6_9BACT</name>
<dbReference type="CDD" id="cd03380">
    <property type="entry name" value="PAP2_like_1"/>
    <property type="match status" value="1"/>
</dbReference>
<dbReference type="GO" id="GO:0004601">
    <property type="term" value="F:peroxidase activity"/>
    <property type="evidence" value="ECO:0007669"/>
    <property type="project" value="InterPro"/>
</dbReference>
<dbReference type="InterPro" id="IPR036938">
    <property type="entry name" value="PAP2/HPO_sf"/>
</dbReference>
<organism evidence="2 3">
    <name type="scientific">Dawidia soli</name>
    <dbReference type="NCBI Taxonomy" id="2782352"/>
    <lineage>
        <taxon>Bacteria</taxon>
        <taxon>Pseudomonadati</taxon>
        <taxon>Bacteroidota</taxon>
        <taxon>Cytophagia</taxon>
        <taxon>Cytophagales</taxon>
        <taxon>Chryseotaleaceae</taxon>
        <taxon>Dawidia</taxon>
    </lineage>
</organism>